<dbReference type="RefSeq" id="WP_034645530.1">
    <property type="nucleotide sequence ID" value="NZ_ARZX01000012.1"/>
</dbReference>
<dbReference type="Pfam" id="PF14092">
    <property type="entry name" value="DUF4270"/>
    <property type="match status" value="1"/>
</dbReference>
<feature type="region of interest" description="Disordered" evidence="1">
    <location>
        <begin position="177"/>
        <end position="196"/>
    </location>
</feature>
<feature type="region of interest" description="Disordered" evidence="1">
    <location>
        <begin position="142"/>
        <end position="172"/>
    </location>
</feature>
<proteinExistence type="predicted"/>
<keyword evidence="4" id="KW-1185">Reference proteome</keyword>
<evidence type="ECO:0000313" key="3">
    <source>
        <dbReference type="EMBL" id="EWH13254.1"/>
    </source>
</evidence>
<gene>
    <name evidence="3" type="ORF">KLA_10033</name>
</gene>
<feature type="compositionally biased region" description="Acidic residues" evidence="1">
    <location>
        <begin position="147"/>
        <end position="167"/>
    </location>
</feature>
<evidence type="ECO:0000256" key="2">
    <source>
        <dbReference type="SAM" id="SignalP"/>
    </source>
</evidence>
<dbReference type="InterPro" id="IPR025366">
    <property type="entry name" value="DUF4270"/>
</dbReference>
<sequence length="622" mass="68852">MNFYKKFVYSAFAGLFVVSAFVSCEDELDTIGGEVISGEPFTAKKAVYDVFAYNKKVKAVQTNGLPIYQLGTYNDPVYGKTTAYVNSQLRLAGGVGNPIFGLYSQSTEDESDTDDSVTTIEENETVTGVTLFIPFLTKSDSLRDTDGDGVDNEFDDEPEDPSNDTDGDGLTNAEEVALGTNPQDADTDKDGINDGDEEDIIEGAYARQYEVDSIYGNVSVPFNFKVERSTYFLRDVDPTQNFEERQIYYSDFEFSPAFIGETLYDGEANFTDTETVIYYEIDDPDTDEDEKGTVKRRLAPGIVVDLEDVMPFFQENILDKEGQTELLSQTNFQEFIRGLYFTASGGDGDLMMLLNFTAAKIYVDYVYDKVDTNDTADDTSDDTIVEEESVYILDINAASGNTVNSFVNDEYPVDIANKMDTGENADRIYLKGGAGSFAELKLFDEENGRDAITEIKNNNWIINEANLVFYIDRETLDAAGVTGDAVAEPPRLYLYNAEDNTSIYTYPLTGTDVENGPLSLQTLTGYDGIIETSSDGKGVKYTIRITEYINNLVVRDAENITLGLSLTSDIRFSANAQAMLEDGEGEIPLLSVVSPLGTVLYGSNIDDEDKKLKLEVFYTETN</sequence>
<comment type="caution">
    <text evidence="3">The sequence shown here is derived from an EMBL/GenBank/DDBJ whole genome shotgun (WGS) entry which is preliminary data.</text>
</comment>
<reference evidence="3 4" key="1">
    <citation type="journal article" date="2014" name="Genome Announc.">
        <title>Draft Genome Sequence of the Carrageenan-Degrading Bacterium Cellulophaga sp. Strain KL-A, Isolated from Decaying Marine Algae.</title>
        <authorList>
            <person name="Shan D."/>
            <person name="Ying J."/>
            <person name="Li X."/>
            <person name="Gao Z."/>
            <person name="Wei G."/>
            <person name="Shao Z."/>
        </authorList>
    </citation>
    <scope>NUCLEOTIDE SEQUENCE [LARGE SCALE GENOMIC DNA]</scope>
    <source>
        <strain evidence="3 4">KL-A</strain>
    </source>
</reference>
<dbReference type="Gene3D" id="4.10.1080.10">
    <property type="entry name" value="TSP type-3 repeat"/>
    <property type="match status" value="1"/>
</dbReference>
<dbReference type="Proteomes" id="UP000019275">
    <property type="component" value="Unassembled WGS sequence"/>
</dbReference>
<evidence type="ECO:0008006" key="5">
    <source>
        <dbReference type="Google" id="ProtNLM"/>
    </source>
</evidence>
<accession>A0ABN0RMT8</accession>
<evidence type="ECO:0000313" key="4">
    <source>
        <dbReference type="Proteomes" id="UP000019275"/>
    </source>
</evidence>
<dbReference type="PROSITE" id="PS51257">
    <property type="entry name" value="PROKAR_LIPOPROTEIN"/>
    <property type="match status" value="1"/>
</dbReference>
<organism evidence="3 4">
    <name type="scientific">Cellulophaga geojensis KL-A</name>
    <dbReference type="NCBI Taxonomy" id="1328323"/>
    <lineage>
        <taxon>Bacteria</taxon>
        <taxon>Pseudomonadati</taxon>
        <taxon>Bacteroidota</taxon>
        <taxon>Flavobacteriia</taxon>
        <taxon>Flavobacteriales</taxon>
        <taxon>Flavobacteriaceae</taxon>
        <taxon>Cellulophaga</taxon>
    </lineage>
</organism>
<keyword evidence="2" id="KW-0732">Signal</keyword>
<dbReference type="EMBL" id="ARZX01000012">
    <property type="protein sequence ID" value="EWH13254.1"/>
    <property type="molecule type" value="Genomic_DNA"/>
</dbReference>
<evidence type="ECO:0000256" key="1">
    <source>
        <dbReference type="SAM" id="MobiDB-lite"/>
    </source>
</evidence>
<feature type="signal peptide" evidence="2">
    <location>
        <begin position="1"/>
        <end position="24"/>
    </location>
</feature>
<name>A0ABN0RMT8_9FLAO</name>
<feature type="chain" id="PRO_5045593393" description="DUF4270 domain-containing protein" evidence="2">
    <location>
        <begin position="25"/>
        <end position="622"/>
    </location>
</feature>
<protein>
    <recommendedName>
        <fullName evidence="5">DUF4270 domain-containing protein</fullName>
    </recommendedName>
</protein>
<dbReference type="InterPro" id="IPR028974">
    <property type="entry name" value="TSP_type-3_rpt"/>
</dbReference>